<reference evidence="1" key="1">
    <citation type="submission" date="2020-08" db="EMBL/GenBank/DDBJ databases">
        <title>Multicomponent nature underlies the extraordinary mechanical properties of spider dragline silk.</title>
        <authorList>
            <person name="Kono N."/>
            <person name="Nakamura H."/>
            <person name="Mori M."/>
            <person name="Yoshida Y."/>
            <person name="Ohtoshi R."/>
            <person name="Malay A.D."/>
            <person name="Moran D.A.P."/>
            <person name="Tomita M."/>
            <person name="Numata K."/>
            <person name="Arakawa K."/>
        </authorList>
    </citation>
    <scope>NUCLEOTIDE SEQUENCE</scope>
</reference>
<dbReference type="AlphaFoldDB" id="A0A8X6V7N4"/>
<protein>
    <submittedName>
        <fullName evidence="1">Uncharacterized protein</fullName>
    </submittedName>
</protein>
<dbReference type="Proteomes" id="UP000887159">
    <property type="component" value="Unassembled WGS sequence"/>
</dbReference>
<evidence type="ECO:0000313" key="1">
    <source>
        <dbReference type="EMBL" id="GFX97937.1"/>
    </source>
</evidence>
<evidence type="ECO:0000313" key="2">
    <source>
        <dbReference type="Proteomes" id="UP000887159"/>
    </source>
</evidence>
<comment type="caution">
    <text evidence="1">The sequence shown here is derived from an EMBL/GenBank/DDBJ whole genome shotgun (WGS) entry which is preliminary data.</text>
</comment>
<proteinExistence type="predicted"/>
<dbReference type="EMBL" id="BMAU01021201">
    <property type="protein sequence ID" value="GFX97937.1"/>
    <property type="molecule type" value="Genomic_DNA"/>
</dbReference>
<name>A0A8X6V7N4_TRICX</name>
<sequence>MISEQRGVIRFVKSECVQPTPIHPLMVTVYIEDNMFDKSVRKCSACLRERRVALEGSTQIMRADTIMTSKRQSEKRFSGSMRRHLLLKLSKQWNQEARYCTSSFSPSNVCYLVNSLSTEESLTEPTDVYFKTLRCYAGPSRTKNRRCS</sequence>
<accession>A0A8X6V7N4</accession>
<gene>
    <name evidence="1" type="ORF">TNCV_4905881</name>
</gene>
<organism evidence="1 2">
    <name type="scientific">Trichonephila clavipes</name>
    <name type="common">Golden silk orbweaver</name>
    <name type="synonym">Nephila clavipes</name>
    <dbReference type="NCBI Taxonomy" id="2585209"/>
    <lineage>
        <taxon>Eukaryota</taxon>
        <taxon>Metazoa</taxon>
        <taxon>Ecdysozoa</taxon>
        <taxon>Arthropoda</taxon>
        <taxon>Chelicerata</taxon>
        <taxon>Arachnida</taxon>
        <taxon>Araneae</taxon>
        <taxon>Araneomorphae</taxon>
        <taxon>Entelegynae</taxon>
        <taxon>Araneoidea</taxon>
        <taxon>Nephilidae</taxon>
        <taxon>Trichonephila</taxon>
    </lineage>
</organism>
<keyword evidence="2" id="KW-1185">Reference proteome</keyword>